<proteinExistence type="predicted"/>
<dbReference type="InterPro" id="IPR058522">
    <property type="entry name" value="DUF8209"/>
</dbReference>
<name>A0A7W3DFT9_ENTAS</name>
<dbReference type="InterPro" id="IPR058064">
    <property type="entry name" value="STM2901-like"/>
</dbReference>
<comment type="caution">
    <text evidence="1">The sequence shown here is derived from an EMBL/GenBank/DDBJ whole genome shotgun (WGS) entry which is preliminary data.</text>
</comment>
<dbReference type="EMBL" id="JABXRP010000001">
    <property type="protein sequence ID" value="MBA8077978.1"/>
    <property type="molecule type" value="Genomic_DNA"/>
</dbReference>
<protein>
    <submittedName>
        <fullName evidence="1">Uncharacterized protein</fullName>
    </submittedName>
</protein>
<reference evidence="1 2" key="1">
    <citation type="submission" date="2020-06" db="EMBL/GenBank/DDBJ databases">
        <title>REHAB project genomes.</title>
        <authorList>
            <person name="Shaw L.P."/>
        </authorList>
    </citation>
    <scope>NUCLEOTIDE SEQUENCE [LARGE SCALE GENOMIC DNA]</scope>
    <source>
        <strain evidence="1 2">RHBSTW-00074</strain>
    </source>
</reference>
<dbReference type="RefSeq" id="WP_064672393.1">
    <property type="nucleotide sequence ID" value="NZ_AP024498.1"/>
</dbReference>
<evidence type="ECO:0000313" key="2">
    <source>
        <dbReference type="Proteomes" id="UP000533461"/>
    </source>
</evidence>
<dbReference type="NCBIfam" id="NF045926">
    <property type="entry name" value="STM2901_fam"/>
    <property type="match status" value="1"/>
</dbReference>
<evidence type="ECO:0000313" key="1">
    <source>
        <dbReference type="EMBL" id="MBA8077978.1"/>
    </source>
</evidence>
<organism evidence="1 2">
    <name type="scientific">Enterobacter asburiae</name>
    <dbReference type="NCBI Taxonomy" id="61645"/>
    <lineage>
        <taxon>Bacteria</taxon>
        <taxon>Pseudomonadati</taxon>
        <taxon>Pseudomonadota</taxon>
        <taxon>Gammaproteobacteria</taxon>
        <taxon>Enterobacterales</taxon>
        <taxon>Enterobacteriaceae</taxon>
        <taxon>Enterobacter</taxon>
        <taxon>Enterobacter cloacae complex</taxon>
    </lineage>
</organism>
<gene>
    <name evidence="1" type="ORF">HV056_15730</name>
</gene>
<accession>A0A7W3DFT9</accession>
<dbReference type="Pfam" id="PF26636">
    <property type="entry name" value="DUF8209"/>
    <property type="match status" value="1"/>
</dbReference>
<sequence>MDTTEEINGTYFYRGHSDVTPGELLEIIFLEEFCMELGIDAVSGAAILGGQPWLSTRAKPEGAILGTSVVSKYARIILRDARLPFGIKIPTPVGVRMQPTNKLAAVIGRYIPWLGWASLALTLHRVSTRTREKYNLIARPKDRIAWTSF</sequence>
<dbReference type="Proteomes" id="UP000533461">
    <property type="component" value="Unassembled WGS sequence"/>
</dbReference>
<dbReference type="AlphaFoldDB" id="A0A7W3DFT9"/>